<dbReference type="EMBL" id="UOFX01000012">
    <property type="protein sequence ID" value="VAX06511.1"/>
    <property type="molecule type" value="Genomic_DNA"/>
</dbReference>
<dbReference type="SUPFAM" id="SSF53098">
    <property type="entry name" value="Ribonuclease H-like"/>
    <property type="match status" value="1"/>
</dbReference>
<name>A0A3B1AXL4_9ZZZZ</name>
<dbReference type="GO" id="GO:0000967">
    <property type="term" value="P:rRNA 5'-end processing"/>
    <property type="evidence" value="ECO:0007669"/>
    <property type="project" value="TreeGrafter"/>
</dbReference>
<keyword evidence="3" id="KW-0540">Nuclease</keyword>
<dbReference type="AlphaFoldDB" id="A0A3B1AXL4"/>
<feature type="domain" description="YqgF/RNase H-like" evidence="5">
    <location>
        <begin position="2"/>
        <end position="102"/>
    </location>
</feature>
<dbReference type="Gene3D" id="3.30.420.140">
    <property type="entry name" value="YqgF/RNase H-like domain"/>
    <property type="match status" value="1"/>
</dbReference>
<dbReference type="SMART" id="SM00732">
    <property type="entry name" value="YqgFc"/>
    <property type="match status" value="1"/>
</dbReference>
<dbReference type="InterPro" id="IPR037027">
    <property type="entry name" value="YqgF/RNaseH-like_dom_sf"/>
</dbReference>
<dbReference type="NCBIfam" id="TIGR00250">
    <property type="entry name" value="RNAse_H_YqgF"/>
    <property type="match status" value="1"/>
</dbReference>
<dbReference type="Pfam" id="PF03652">
    <property type="entry name" value="RuvX"/>
    <property type="match status" value="1"/>
</dbReference>
<evidence type="ECO:0000313" key="6">
    <source>
        <dbReference type="EMBL" id="VAX06511.1"/>
    </source>
</evidence>
<accession>A0A3B1AXL4</accession>
<dbReference type="CDD" id="cd16964">
    <property type="entry name" value="YqgF"/>
    <property type="match status" value="1"/>
</dbReference>
<evidence type="ECO:0000256" key="1">
    <source>
        <dbReference type="ARBA" id="ARBA00022490"/>
    </source>
</evidence>
<dbReference type="InterPro" id="IPR005227">
    <property type="entry name" value="YqgF"/>
</dbReference>
<evidence type="ECO:0000259" key="5">
    <source>
        <dbReference type="SMART" id="SM00732"/>
    </source>
</evidence>
<evidence type="ECO:0000256" key="2">
    <source>
        <dbReference type="ARBA" id="ARBA00022517"/>
    </source>
</evidence>
<dbReference type="PANTHER" id="PTHR33317:SF4">
    <property type="entry name" value="POLYNUCLEOTIDYL TRANSFERASE, RIBONUCLEASE H-LIKE SUPERFAMILY PROTEIN"/>
    <property type="match status" value="1"/>
</dbReference>
<proteinExistence type="inferred from homology"/>
<organism evidence="6">
    <name type="scientific">hydrothermal vent metagenome</name>
    <dbReference type="NCBI Taxonomy" id="652676"/>
    <lineage>
        <taxon>unclassified sequences</taxon>
        <taxon>metagenomes</taxon>
        <taxon>ecological metagenomes</taxon>
    </lineage>
</organism>
<dbReference type="GO" id="GO:0016787">
    <property type="term" value="F:hydrolase activity"/>
    <property type="evidence" value="ECO:0007669"/>
    <property type="project" value="UniProtKB-KW"/>
</dbReference>
<evidence type="ECO:0000256" key="3">
    <source>
        <dbReference type="ARBA" id="ARBA00022722"/>
    </source>
</evidence>
<sequence length="132" mass="14600">MGTLLGFDYGTKKIGIAVGQTFTATATALTTLKAKQQRPDWDKISELINTWQPEALVVGMPYDLDDSEAEVASRAQRFARQLEGRFQLPVHMADERLTSMVALQELKGGRIGYGDIDAIAAKLILETWLSEQ</sequence>
<dbReference type="GO" id="GO:0004518">
    <property type="term" value="F:nuclease activity"/>
    <property type="evidence" value="ECO:0007669"/>
    <property type="project" value="UniProtKB-KW"/>
</dbReference>
<evidence type="ECO:0000256" key="4">
    <source>
        <dbReference type="ARBA" id="ARBA00022801"/>
    </source>
</evidence>
<dbReference type="PANTHER" id="PTHR33317">
    <property type="entry name" value="POLYNUCLEOTIDYL TRANSFERASE, RIBONUCLEASE H-LIKE SUPERFAMILY PROTEIN"/>
    <property type="match status" value="1"/>
</dbReference>
<keyword evidence="2" id="KW-0690">Ribosome biogenesis</keyword>
<dbReference type="InterPro" id="IPR006641">
    <property type="entry name" value="YqgF/RNaseH-like_dom"/>
</dbReference>
<protein>
    <submittedName>
        <fullName evidence="6">Pre-16S rRNA nuclease Yqg</fullName>
    </submittedName>
</protein>
<dbReference type="InterPro" id="IPR012337">
    <property type="entry name" value="RNaseH-like_sf"/>
</dbReference>
<dbReference type="HAMAP" id="MF_00651">
    <property type="entry name" value="Nuclease_YqgF"/>
    <property type="match status" value="1"/>
</dbReference>
<keyword evidence="1" id="KW-0963">Cytoplasm</keyword>
<gene>
    <name evidence="6" type="ORF">MNBD_GAMMA26-246</name>
</gene>
<keyword evidence="4" id="KW-0378">Hydrolase</keyword>
<dbReference type="GO" id="GO:0005829">
    <property type="term" value="C:cytosol"/>
    <property type="evidence" value="ECO:0007669"/>
    <property type="project" value="TreeGrafter"/>
</dbReference>
<reference evidence="6" key="1">
    <citation type="submission" date="2018-06" db="EMBL/GenBank/DDBJ databases">
        <authorList>
            <person name="Zhirakovskaya E."/>
        </authorList>
    </citation>
    <scope>NUCLEOTIDE SEQUENCE</scope>
</reference>